<feature type="region of interest" description="Disordered" evidence="1">
    <location>
        <begin position="184"/>
        <end position="211"/>
    </location>
</feature>
<dbReference type="HOGENOM" id="CLU_1205037_0_0_1"/>
<comment type="caution">
    <text evidence="3">The sequence shown here is derived from an EMBL/GenBank/DDBJ whole genome shotgun (WGS) entry which is preliminary data.</text>
</comment>
<gene>
    <name evidence="3" type="ORF">X797_003000</name>
</gene>
<protein>
    <recommendedName>
        <fullName evidence="5">Secreted protein</fullName>
    </recommendedName>
</protein>
<organism evidence="3 4">
    <name type="scientific">Metarhizium robertsii</name>
    <dbReference type="NCBI Taxonomy" id="568076"/>
    <lineage>
        <taxon>Eukaryota</taxon>
        <taxon>Fungi</taxon>
        <taxon>Dikarya</taxon>
        <taxon>Ascomycota</taxon>
        <taxon>Pezizomycotina</taxon>
        <taxon>Sordariomycetes</taxon>
        <taxon>Hypocreomycetidae</taxon>
        <taxon>Hypocreales</taxon>
        <taxon>Clavicipitaceae</taxon>
        <taxon>Metarhizium</taxon>
    </lineage>
</organism>
<feature type="region of interest" description="Disordered" evidence="1">
    <location>
        <begin position="63"/>
        <end position="82"/>
    </location>
</feature>
<dbReference type="EMBL" id="JELW01000003">
    <property type="protein sequence ID" value="EXV03203.1"/>
    <property type="molecule type" value="Genomic_DNA"/>
</dbReference>
<evidence type="ECO:0000256" key="1">
    <source>
        <dbReference type="SAM" id="MobiDB-lite"/>
    </source>
</evidence>
<reference evidence="3 4" key="1">
    <citation type="submission" date="2014-02" db="EMBL/GenBank/DDBJ databases">
        <title>The genome sequence of the entomopathogenic fungus Metarhizium robertsii ARSEF 2575.</title>
        <authorList>
            <person name="Giuliano Garisto Donzelli B."/>
            <person name="Roe B.A."/>
            <person name="Macmil S.L."/>
            <person name="Krasnoff S.B."/>
            <person name="Gibson D.M."/>
        </authorList>
    </citation>
    <scope>NUCLEOTIDE SEQUENCE [LARGE SCALE GENOMIC DNA]</scope>
    <source>
        <strain evidence="3 4">ARSEF 2575</strain>
    </source>
</reference>
<evidence type="ECO:0008006" key="5">
    <source>
        <dbReference type="Google" id="ProtNLM"/>
    </source>
</evidence>
<feature type="signal peptide" evidence="2">
    <location>
        <begin position="1"/>
        <end position="20"/>
    </location>
</feature>
<evidence type="ECO:0000313" key="3">
    <source>
        <dbReference type="EMBL" id="EXV03203.1"/>
    </source>
</evidence>
<name>A0A0A1V0V0_9HYPO</name>
<evidence type="ECO:0000313" key="4">
    <source>
        <dbReference type="Proteomes" id="UP000030151"/>
    </source>
</evidence>
<evidence type="ECO:0000256" key="2">
    <source>
        <dbReference type="SAM" id="SignalP"/>
    </source>
</evidence>
<keyword evidence="2" id="KW-0732">Signal</keyword>
<feature type="chain" id="PRO_5001980993" description="Secreted protein" evidence="2">
    <location>
        <begin position="21"/>
        <end position="230"/>
    </location>
</feature>
<sequence>MLANACGLAGLAGLAGWAYALVPSTCQLMPTQASMHNFATANHLLRLRTHFCYTQYGTQPHKAQKGVSRWGSGGQSQTVNDGRKEEWGRADCGCPGCCYLGRRPVYPSASSASRLHVRKPDSKLHVGPSPPPCTTVSGPAGLIEQQGQPSIMQTTDASAAQQTGPRVNLDRPIQLVNWPARQLARPRKPPKWKHEWKTALGPGCGSPKSASDWGWGRLRTPVIVRSMSLL</sequence>
<accession>A0A0A1V0V0</accession>
<dbReference type="AlphaFoldDB" id="A0A0A1V0V0"/>
<dbReference type="Proteomes" id="UP000030151">
    <property type="component" value="Unassembled WGS sequence"/>
</dbReference>
<proteinExistence type="predicted"/>